<keyword evidence="1" id="KW-0175">Coiled coil</keyword>
<name>A0A1G9VY07_9BACT</name>
<sequence>MKTTLFLLTLALTACQSMRSTPSGGDMSDSLALAERPATAPDGDSTRTPMTTPAEKNGINAPEAMTATLSNMEQPTAAKGAPLADRIEQQLRAIGQEENSAPTTARKQELTSMKQSLLLARQKLQEVENTLAWVEKQQDSHKK</sequence>
<organism evidence="4 5">
    <name type="scientific">Siphonobacter aquaeclarae</name>
    <dbReference type="NCBI Taxonomy" id="563176"/>
    <lineage>
        <taxon>Bacteria</taxon>
        <taxon>Pseudomonadati</taxon>
        <taxon>Bacteroidota</taxon>
        <taxon>Cytophagia</taxon>
        <taxon>Cytophagales</taxon>
        <taxon>Cytophagaceae</taxon>
        <taxon>Siphonobacter</taxon>
    </lineage>
</organism>
<evidence type="ECO:0000256" key="3">
    <source>
        <dbReference type="SAM" id="SignalP"/>
    </source>
</evidence>
<feature type="coiled-coil region" evidence="1">
    <location>
        <begin position="110"/>
        <end position="137"/>
    </location>
</feature>
<evidence type="ECO:0000256" key="2">
    <source>
        <dbReference type="SAM" id="MobiDB-lite"/>
    </source>
</evidence>
<dbReference type="PROSITE" id="PS51257">
    <property type="entry name" value="PROKAR_LIPOPROTEIN"/>
    <property type="match status" value="1"/>
</dbReference>
<feature type="region of interest" description="Disordered" evidence="2">
    <location>
        <begin position="18"/>
        <end position="60"/>
    </location>
</feature>
<dbReference type="STRING" id="563176.SAMN04488090_4187"/>
<keyword evidence="3" id="KW-0732">Signal</keyword>
<feature type="signal peptide" evidence="3">
    <location>
        <begin position="1"/>
        <end position="19"/>
    </location>
</feature>
<proteinExistence type="predicted"/>
<accession>A0A1G9VY07</accession>
<protein>
    <submittedName>
        <fullName evidence="4">Uncharacterized protein</fullName>
    </submittedName>
</protein>
<dbReference type="EMBL" id="FNGS01000009">
    <property type="protein sequence ID" value="SDM77178.1"/>
    <property type="molecule type" value="Genomic_DNA"/>
</dbReference>
<dbReference type="RefSeq" id="WP_143011174.1">
    <property type="nucleotide sequence ID" value="NZ_FNGS01000009.1"/>
</dbReference>
<evidence type="ECO:0000313" key="5">
    <source>
        <dbReference type="Proteomes" id="UP000198901"/>
    </source>
</evidence>
<dbReference type="Proteomes" id="UP000198901">
    <property type="component" value="Unassembled WGS sequence"/>
</dbReference>
<reference evidence="4 5" key="1">
    <citation type="submission" date="2016-10" db="EMBL/GenBank/DDBJ databases">
        <authorList>
            <person name="de Groot N.N."/>
        </authorList>
    </citation>
    <scope>NUCLEOTIDE SEQUENCE [LARGE SCALE GENOMIC DNA]</scope>
    <source>
        <strain evidence="4 5">DSM 21668</strain>
    </source>
</reference>
<gene>
    <name evidence="4" type="ORF">SAMN04488090_4187</name>
</gene>
<evidence type="ECO:0000313" key="4">
    <source>
        <dbReference type="EMBL" id="SDM77178.1"/>
    </source>
</evidence>
<dbReference type="AlphaFoldDB" id="A0A1G9VY07"/>
<keyword evidence="5" id="KW-1185">Reference proteome</keyword>
<evidence type="ECO:0000256" key="1">
    <source>
        <dbReference type="SAM" id="Coils"/>
    </source>
</evidence>
<feature type="chain" id="PRO_5011472779" evidence="3">
    <location>
        <begin position="20"/>
        <end position="143"/>
    </location>
</feature>